<dbReference type="InterPro" id="IPR004045">
    <property type="entry name" value="Glutathione_S-Trfase_N"/>
</dbReference>
<dbReference type="Proteomes" id="UP000182306">
    <property type="component" value="Chromosome"/>
</dbReference>
<evidence type="ECO:0000256" key="2">
    <source>
        <dbReference type="PIRSR" id="PIRSR015753-2"/>
    </source>
</evidence>
<feature type="active site" description="Nucleophile" evidence="1">
    <location>
        <position position="64"/>
    </location>
</feature>
<dbReference type="PANTHER" id="PTHR32419:SF6">
    <property type="entry name" value="GLUTATHIONE S-TRANSFERASE OMEGA-LIKE 1-RELATED"/>
    <property type="match status" value="1"/>
</dbReference>
<dbReference type="SUPFAM" id="SSF47616">
    <property type="entry name" value="GST C-terminal domain-like"/>
    <property type="match status" value="1"/>
</dbReference>
<evidence type="ECO:0000313" key="6">
    <source>
        <dbReference type="Proteomes" id="UP000182306"/>
    </source>
</evidence>
<dbReference type="Pfam" id="PF13410">
    <property type="entry name" value="GST_C_2"/>
    <property type="match status" value="1"/>
</dbReference>
<sequence>MPQLVQGKWVKNDVAASEMKDGAFHREPTRFRNWITADGQSGPDGQPASAAEAGRYRLFVSYLCPWASRTIAMRNLKGLREIVGLTAANPVLREDGWTYDEPVDAGSRVGRIRYHHQLYTASDPAYTGKVSVPVLWDMQEGRIVNNESADILRILNTAFDHLSGNRLDFYPSALRAAIDRWNGPIYASVNNGVYRAGFAKTQTAYEEAVMVLFDMLDELEWHLDVKRYLAGEYLTEADIRLFVTLIRFDAAYHGAFKCNLRRLDDYPCLSNYLRELYQWPGIRETVRIEDIKRGYYGIRHINPTGIVPAGPVIDFDRPHDRSRLAGLGVFGA</sequence>
<evidence type="ECO:0000256" key="3">
    <source>
        <dbReference type="PIRSR" id="PIRSR015753-3"/>
    </source>
</evidence>
<feature type="active site" description="Proton donor/acceptor" evidence="1">
    <location>
        <position position="194"/>
    </location>
</feature>
<feature type="binding site" evidence="2">
    <location>
        <position position="97"/>
    </location>
    <ligand>
        <name>glutathione</name>
        <dbReference type="ChEBI" id="CHEBI:57925"/>
    </ligand>
</feature>
<dbReference type="InterPro" id="IPR040079">
    <property type="entry name" value="Glutathione_S-Trfase"/>
</dbReference>
<dbReference type="InterPro" id="IPR036249">
    <property type="entry name" value="Thioredoxin-like_sf"/>
</dbReference>
<dbReference type="SFLD" id="SFLDG01206">
    <property type="entry name" value="Xi.1"/>
    <property type="match status" value="1"/>
</dbReference>
<evidence type="ECO:0000259" key="4">
    <source>
        <dbReference type="PROSITE" id="PS50405"/>
    </source>
</evidence>
<dbReference type="SFLD" id="SFLDG01148">
    <property type="entry name" value="Xi_(cytGST)"/>
    <property type="match status" value="1"/>
</dbReference>
<dbReference type="PIRSF" id="PIRSF015753">
    <property type="entry name" value="GST"/>
    <property type="match status" value="1"/>
</dbReference>
<proteinExistence type="predicted"/>
<keyword evidence="5" id="KW-0808">Transferase</keyword>
<dbReference type="KEGG" id="same:SAMCFNEI73_Ch1144"/>
<dbReference type="RefSeq" id="WP_037379645.1">
    <property type="nucleotide sequence ID" value="NZ_CP013107.1"/>
</dbReference>
<dbReference type="Pfam" id="PF13409">
    <property type="entry name" value="GST_N_2"/>
    <property type="match status" value="1"/>
</dbReference>
<dbReference type="Gene3D" id="1.20.1050.10">
    <property type="match status" value="1"/>
</dbReference>
<feature type="site" description="Lowers pKa of active site Cys" evidence="3">
    <location>
        <position position="295"/>
    </location>
</feature>
<name>A0A1L3LK38_9HYPH</name>
<dbReference type="OrthoDB" id="9769158at2"/>
<dbReference type="InterPro" id="IPR016639">
    <property type="entry name" value="GST_Omega/GSH"/>
</dbReference>
<evidence type="ECO:0000313" key="5">
    <source>
        <dbReference type="EMBL" id="APG90459.1"/>
    </source>
</evidence>
<dbReference type="GO" id="GO:0005737">
    <property type="term" value="C:cytoplasm"/>
    <property type="evidence" value="ECO:0007669"/>
    <property type="project" value="TreeGrafter"/>
</dbReference>
<accession>A0A1L3LK38</accession>
<dbReference type="EC" id="2.5.1.18" evidence="5"/>
<dbReference type="STRING" id="194963.SAMCFNEI73_Ch1144"/>
<dbReference type="InterPro" id="IPR047047">
    <property type="entry name" value="GST_Omega-like_C"/>
</dbReference>
<evidence type="ECO:0000256" key="1">
    <source>
        <dbReference type="PIRSR" id="PIRSR015753-1"/>
    </source>
</evidence>
<feature type="binding site" evidence="2">
    <location>
        <begin position="147"/>
        <end position="148"/>
    </location>
    <ligand>
        <name>glutathione</name>
        <dbReference type="ChEBI" id="CHEBI:57925"/>
    </ligand>
</feature>
<reference evidence="5 6" key="1">
    <citation type="submission" date="2015-10" db="EMBL/GenBank/DDBJ databases">
        <title>Genomic differences between typical nodule nitrogen-fixing rhizobial strains and those coming from bean seeds.</title>
        <authorList>
            <person name="Peralta H."/>
            <person name="Aguilar-Vera A."/>
            <person name="Diaz R."/>
            <person name="Mora Y."/>
            <person name="Martinez-Batallar G."/>
            <person name="Salazar E."/>
            <person name="Vargas-Lagunas C."/>
            <person name="Encarnacion S."/>
            <person name="Girard L."/>
            <person name="Mora J."/>
        </authorList>
    </citation>
    <scope>NUCLEOTIDE SEQUENCE [LARGE SCALE GENOMIC DNA]</scope>
    <source>
        <strain evidence="5 6">CFNEI 73</strain>
    </source>
</reference>
<dbReference type="EMBL" id="CP013107">
    <property type="protein sequence ID" value="APG90459.1"/>
    <property type="molecule type" value="Genomic_DNA"/>
</dbReference>
<feature type="site" description="Lowers pKa of active site Cys" evidence="3">
    <location>
        <position position="252"/>
    </location>
</feature>
<dbReference type="PROSITE" id="PS50405">
    <property type="entry name" value="GST_CTER"/>
    <property type="match status" value="1"/>
</dbReference>
<feature type="binding site" evidence="2">
    <location>
        <begin position="129"/>
        <end position="132"/>
    </location>
    <ligand>
        <name>glutathione</name>
        <dbReference type="ChEBI" id="CHEBI:57925"/>
    </ligand>
</feature>
<dbReference type="InterPro" id="IPR010987">
    <property type="entry name" value="Glutathione-S-Trfase_C-like"/>
</dbReference>
<dbReference type="InterPro" id="IPR036282">
    <property type="entry name" value="Glutathione-S-Trfase_C_sf"/>
</dbReference>
<dbReference type="SUPFAM" id="SSF52833">
    <property type="entry name" value="Thioredoxin-like"/>
    <property type="match status" value="1"/>
</dbReference>
<feature type="domain" description="GST C-terminal" evidence="4">
    <location>
        <begin position="171"/>
        <end position="304"/>
    </location>
</feature>
<dbReference type="Gene3D" id="3.40.30.10">
    <property type="entry name" value="Glutaredoxin"/>
    <property type="match status" value="1"/>
</dbReference>
<protein>
    <submittedName>
        <fullName evidence="5">Glutathione S-transferase</fullName>
        <ecNumber evidence="5">2.5.1.18</ecNumber>
    </submittedName>
</protein>
<dbReference type="PANTHER" id="PTHR32419">
    <property type="entry name" value="GLUTATHIONYL-HYDROQUINONE REDUCTASE"/>
    <property type="match status" value="1"/>
</dbReference>
<organism evidence="5 6">
    <name type="scientific">Sinorhizobium americanum</name>
    <dbReference type="NCBI Taxonomy" id="194963"/>
    <lineage>
        <taxon>Bacteria</taxon>
        <taxon>Pseudomonadati</taxon>
        <taxon>Pseudomonadota</taxon>
        <taxon>Alphaproteobacteria</taxon>
        <taxon>Hyphomicrobiales</taxon>
        <taxon>Rhizobiaceae</taxon>
        <taxon>Sinorhizobium/Ensifer group</taxon>
        <taxon>Sinorhizobium</taxon>
    </lineage>
</organism>
<keyword evidence="6" id="KW-1185">Reference proteome</keyword>
<dbReference type="CDD" id="cd03190">
    <property type="entry name" value="GST_C_Omega_like"/>
    <property type="match status" value="1"/>
</dbReference>
<gene>
    <name evidence="5" type="primary">gst</name>
    <name evidence="5" type="ORF">SAMCFNEI73_Ch1144</name>
</gene>
<dbReference type="AlphaFoldDB" id="A0A1L3LK38"/>
<dbReference type="SFLD" id="SFLDS00019">
    <property type="entry name" value="Glutathione_Transferase_(cytos"/>
    <property type="match status" value="1"/>
</dbReference>
<dbReference type="GO" id="GO:0004364">
    <property type="term" value="F:glutathione transferase activity"/>
    <property type="evidence" value="ECO:0007669"/>
    <property type="project" value="UniProtKB-EC"/>
</dbReference>